<dbReference type="STRING" id="454136.NIES2119_01125"/>
<keyword evidence="3" id="KW-0479">Metal-binding</keyword>
<name>A0A1U7IU07_9CYAN</name>
<keyword evidence="1 5" id="KW-0349">Heme</keyword>
<evidence type="ECO:0000259" key="6">
    <source>
        <dbReference type="PROSITE" id="PS01033"/>
    </source>
</evidence>
<reference evidence="7 8" key="1">
    <citation type="submission" date="2016-11" db="EMBL/GenBank/DDBJ databases">
        <title>Draft Genome Sequences of Nine Cyanobacterial Strains from Diverse Habitats.</title>
        <authorList>
            <person name="Zhu T."/>
            <person name="Hou S."/>
            <person name="Lu X."/>
            <person name="Hess W.R."/>
        </authorList>
    </citation>
    <scope>NUCLEOTIDE SEQUENCE [LARGE SCALE GENOMIC DNA]</scope>
    <source>
        <strain evidence="7 8">IAM M-71</strain>
    </source>
</reference>
<dbReference type="RefSeq" id="WP_073591615.1">
    <property type="nucleotide sequence ID" value="NZ_MRCE01000001.1"/>
</dbReference>
<evidence type="ECO:0000313" key="7">
    <source>
        <dbReference type="EMBL" id="OKH40941.1"/>
    </source>
</evidence>
<organism evidence="7 8">
    <name type="scientific">[Phormidium ambiguum] IAM M-71</name>
    <dbReference type="NCBI Taxonomy" id="454136"/>
    <lineage>
        <taxon>Bacteria</taxon>
        <taxon>Bacillati</taxon>
        <taxon>Cyanobacteriota</taxon>
        <taxon>Cyanophyceae</taxon>
        <taxon>Oscillatoriophycideae</taxon>
        <taxon>Aerosakkonematales</taxon>
        <taxon>Aerosakkonemataceae</taxon>
        <taxon>Floridanema</taxon>
    </lineage>
</organism>
<dbReference type="GO" id="GO:0046210">
    <property type="term" value="P:nitric oxide catabolic process"/>
    <property type="evidence" value="ECO:0007669"/>
    <property type="project" value="TreeGrafter"/>
</dbReference>
<evidence type="ECO:0000256" key="4">
    <source>
        <dbReference type="ARBA" id="ARBA00023004"/>
    </source>
</evidence>
<dbReference type="Gene3D" id="1.10.490.10">
    <property type="entry name" value="Globins"/>
    <property type="match status" value="1"/>
</dbReference>
<dbReference type="Pfam" id="PF00042">
    <property type="entry name" value="Globin"/>
    <property type="match status" value="1"/>
</dbReference>
<dbReference type="InterPro" id="IPR000971">
    <property type="entry name" value="Globin"/>
</dbReference>
<dbReference type="InterPro" id="IPR009050">
    <property type="entry name" value="Globin-like_sf"/>
</dbReference>
<dbReference type="AlphaFoldDB" id="A0A1U7IU07"/>
<keyword evidence="2 5" id="KW-0561">Oxygen transport</keyword>
<dbReference type="EMBL" id="MRCE01000001">
    <property type="protein sequence ID" value="OKH40941.1"/>
    <property type="molecule type" value="Genomic_DNA"/>
</dbReference>
<dbReference type="GO" id="GO:0005344">
    <property type="term" value="F:oxygen carrier activity"/>
    <property type="evidence" value="ECO:0007669"/>
    <property type="project" value="UniProtKB-KW"/>
</dbReference>
<protein>
    <recommendedName>
        <fullName evidence="6">Globin domain-containing protein</fullName>
    </recommendedName>
</protein>
<gene>
    <name evidence="7" type="ORF">NIES2119_01125</name>
</gene>
<dbReference type="GO" id="GO:0019825">
    <property type="term" value="F:oxygen binding"/>
    <property type="evidence" value="ECO:0007669"/>
    <property type="project" value="InterPro"/>
</dbReference>
<dbReference type="GO" id="GO:0071500">
    <property type="term" value="P:cellular response to nitrosative stress"/>
    <property type="evidence" value="ECO:0007669"/>
    <property type="project" value="TreeGrafter"/>
</dbReference>
<dbReference type="PROSITE" id="PS01033">
    <property type="entry name" value="GLOBIN"/>
    <property type="match status" value="1"/>
</dbReference>
<dbReference type="GO" id="GO:0008941">
    <property type="term" value="F:nitric oxide dioxygenase NAD(P)H activity"/>
    <property type="evidence" value="ECO:0007669"/>
    <property type="project" value="TreeGrafter"/>
</dbReference>
<dbReference type="PANTHER" id="PTHR43396">
    <property type="entry name" value="FLAVOHEMOPROTEIN"/>
    <property type="match status" value="1"/>
</dbReference>
<dbReference type="SUPFAM" id="SSF46458">
    <property type="entry name" value="Globin-like"/>
    <property type="match status" value="1"/>
</dbReference>
<comment type="similarity">
    <text evidence="5">Belongs to the globin family.</text>
</comment>
<dbReference type="GO" id="GO:0071949">
    <property type="term" value="F:FAD binding"/>
    <property type="evidence" value="ECO:0007669"/>
    <property type="project" value="TreeGrafter"/>
</dbReference>
<dbReference type="OrthoDB" id="315417at2"/>
<evidence type="ECO:0000256" key="2">
    <source>
        <dbReference type="ARBA" id="ARBA00022621"/>
    </source>
</evidence>
<keyword evidence="4" id="KW-0408">Iron</keyword>
<dbReference type="GO" id="GO:0020037">
    <property type="term" value="F:heme binding"/>
    <property type="evidence" value="ECO:0007669"/>
    <property type="project" value="InterPro"/>
</dbReference>
<dbReference type="Proteomes" id="UP000185860">
    <property type="component" value="Unassembled WGS sequence"/>
</dbReference>
<dbReference type="InterPro" id="IPR012292">
    <property type="entry name" value="Globin/Proto"/>
</dbReference>
<comment type="caution">
    <text evidence="7">The sequence shown here is derived from an EMBL/GenBank/DDBJ whole genome shotgun (WGS) entry which is preliminary data.</text>
</comment>
<dbReference type="PANTHER" id="PTHR43396:SF3">
    <property type="entry name" value="FLAVOHEMOPROTEIN"/>
    <property type="match status" value="1"/>
</dbReference>
<accession>A0A1U7IU07</accession>
<evidence type="ECO:0000256" key="5">
    <source>
        <dbReference type="RuleBase" id="RU000356"/>
    </source>
</evidence>
<sequence length="137" mass="16026">MALQVEVLQETFQQIKEHTDEFAVSFYENLFHDYPHFQSLFARTNMTEQHKHLVRALMLTIENIRDQETVHDALEQLGARHVRYGALQEYYPDFCATLLKTFASSLGEKWTTEVEQAWIEAFEAISQLMLKGAEKIT</sequence>
<feature type="domain" description="Globin" evidence="6">
    <location>
        <begin position="1"/>
        <end position="134"/>
    </location>
</feature>
<dbReference type="GO" id="GO:0046872">
    <property type="term" value="F:metal ion binding"/>
    <property type="evidence" value="ECO:0007669"/>
    <property type="project" value="UniProtKB-KW"/>
</dbReference>
<evidence type="ECO:0000256" key="3">
    <source>
        <dbReference type="ARBA" id="ARBA00022723"/>
    </source>
</evidence>
<evidence type="ECO:0000313" key="8">
    <source>
        <dbReference type="Proteomes" id="UP000185860"/>
    </source>
</evidence>
<keyword evidence="5" id="KW-0813">Transport</keyword>
<evidence type="ECO:0000256" key="1">
    <source>
        <dbReference type="ARBA" id="ARBA00022617"/>
    </source>
</evidence>
<proteinExistence type="inferred from homology"/>